<comment type="similarity">
    <text evidence="1">Belongs to the class-II fumarase/aspartase family.</text>
</comment>
<keyword evidence="3" id="KW-0413">Isomerase</keyword>
<dbReference type="PRINTS" id="PR00149">
    <property type="entry name" value="FUMRATELYASE"/>
</dbReference>
<dbReference type="GO" id="GO:0016829">
    <property type="term" value="F:lyase activity"/>
    <property type="evidence" value="ECO:0007669"/>
    <property type="project" value="UniProtKB-ARBA"/>
</dbReference>
<dbReference type="PROSITE" id="PS00163">
    <property type="entry name" value="FUMARATE_LYASES"/>
    <property type="match status" value="1"/>
</dbReference>
<dbReference type="STRING" id="390807.SAMN04488095_1000"/>
<dbReference type="RefSeq" id="WP_092777674.1">
    <property type="nucleotide sequence ID" value="NZ_FORA01000001.1"/>
</dbReference>
<dbReference type="PANTHER" id="PTHR43172:SF2">
    <property type="entry name" value="ADENYLOSUCCINATE LYASE C-TERMINAL DOMAIN-CONTAINING PROTEIN"/>
    <property type="match status" value="1"/>
</dbReference>
<evidence type="ECO:0000313" key="4">
    <source>
        <dbReference type="Proteomes" id="UP000199110"/>
    </source>
</evidence>
<dbReference type="EMBL" id="FORA01000001">
    <property type="protein sequence ID" value="SFI48177.1"/>
    <property type="molecule type" value="Genomic_DNA"/>
</dbReference>
<dbReference type="Proteomes" id="UP000199110">
    <property type="component" value="Unassembled WGS sequence"/>
</dbReference>
<sequence length="357" mass="37019">MTNAFTRNGLFGDLLVDPELAEVFDAEQILGHMLDFEAAWSRSLADLGAIPDDIATRAIAVIEAARPDIAALGLGSEADGLPVPALVAALRAGQPADVAQAIHSGATSQDVIDSALALAGLATLERLEARIEGVVAMLDDLTDRFGDAPLMGRTRMQAALPITVGHRLGTWGAAMAGHLDRLSALRVEVGRVQVGGPVGLRDVPPDQGDAMAGMVARHLGLAEGPVWHNDRSGVVSLGHWLTLVAGTCGKIGTDLALMAQQGIGEVTLTGGGGSSAMPHKVNPVLAEVTVALARQVAAQQGALAQAVIHEQERSGVAWTLEWLILPAMAEATGTALRHTASLLRSIERIGTPEPRGQ</sequence>
<feature type="domain" description="Fumarate lyase N-terminal" evidence="2">
    <location>
        <begin position="19"/>
        <end position="296"/>
    </location>
</feature>
<dbReference type="SUPFAM" id="SSF48557">
    <property type="entry name" value="L-aspartase-like"/>
    <property type="match status" value="1"/>
</dbReference>
<dbReference type="NCBIfam" id="NF004631">
    <property type="entry name" value="PRK05975.1"/>
    <property type="match status" value="1"/>
</dbReference>
<dbReference type="InterPro" id="IPR020557">
    <property type="entry name" value="Fumarate_lyase_CS"/>
</dbReference>
<dbReference type="Gene3D" id="1.20.200.10">
    <property type="entry name" value="Fumarase/aspartase (Central domain)"/>
    <property type="match status" value="1"/>
</dbReference>
<evidence type="ECO:0000313" key="3">
    <source>
        <dbReference type="EMBL" id="SFI48177.1"/>
    </source>
</evidence>
<dbReference type="Pfam" id="PF00206">
    <property type="entry name" value="Lyase_1"/>
    <property type="match status" value="1"/>
</dbReference>
<keyword evidence="4" id="KW-1185">Reference proteome</keyword>
<name>A0A1I3IK39_9RHOB</name>
<dbReference type="OrthoDB" id="9768878at2"/>
<dbReference type="InterPro" id="IPR000362">
    <property type="entry name" value="Fumarate_lyase_fam"/>
</dbReference>
<dbReference type="InterPro" id="IPR022761">
    <property type="entry name" value="Fumarate_lyase_N"/>
</dbReference>
<accession>A0A1I3IK39</accession>
<organism evidence="3 4">
    <name type="scientific">Jannaschia pohangensis</name>
    <dbReference type="NCBI Taxonomy" id="390807"/>
    <lineage>
        <taxon>Bacteria</taxon>
        <taxon>Pseudomonadati</taxon>
        <taxon>Pseudomonadota</taxon>
        <taxon>Alphaproteobacteria</taxon>
        <taxon>Rhodobacterales</taxon>
        <taxon>Roseobacteraceae</taxon>
        <taxon>Jannaschia</taxon>
    </lineage>
</organism>
<evidence type="ECO:0000256" key="1">
    <source>
        <dbReference type="ARBA" id="ARBA00034772"/>
    </source>
</evidence>
<gene>
    <name evidence="3" type="ORF">SAMN04488095_1000</name>
</gene>
<proteinExistence type="inferred from homology"/>
<protein>
    <submittedName>
        <fullName evidence="3">3-carboxy-cis,cis-muconate cycloisomerase</fullName>
    </submittedName>
</protein>
<dbReference type="GO" id="GO:0016853">
    <property type="term" value="F:isomerase activity"/>
    <property type="evidence" value="ECO:0007669"/>
    <property type="project" value="UniProtKB-KW"/>
</dbReference>
<dbReference type="InterPro" id="IPR008948">
    <property type="entry name" value="L-Aspartase-like"/>
</dbReference>
<evidence type="ECO:0000259" key="2">
    <source>
        <dbReference type="Pfam" id="PF00206"/>
    </source>
</evidence>
<dbReference type="AlphaFoldDB" id="A0A1I3IK39"/>
<dbReference type="PANTHER" id="PTHR43172">
    <property type="entry name" value="ADENYLOSUCCINATE LYASE"/>
    <property type="match status" value="1"/>
</dbReference>
<reference evidence="3 4" key="1">
    <citation type="submission" date="2016-10" db="EMBL/GenBank/DDBJ databases">
        <authorList>
            <person name="de Groot N.N."/>
        </authorList>
    </citation>
    <scope>NUCLEOTIDE SEQUENCE [LARGE SCALE GENOMIC DNA]</scope>
    <source>
        <strain evidence="3 4">DSM 19073</strain>
    </source>
</reference>